<feature type="domain" description="Disease resistance R13L4/SHOC-2-like LRR" evidence="15">
    <location>
        <begin position="247"/>
        <end position="401"/>
    </location>
</feature>
<dbReference type="FunFam" id="3.80.10.10:FF:000095">
    <property type="entry name" value="LRR receptor-like serine/threonine-protein kinase GSO1"/>
    <property type="match status" value="2"/>
</dbReference>
<evidence type="ECO:0000256" key="7">
    <source>
        <dbReference type="ARBA" id="ARBA00022737"/>
    </source>
</evidence>
<dbReference type="FunFam" id="3.80.10.10:FF:000111">
    <property type="entry name" value="LRR receptor-like serine/threonine-protein kinase ERECTA"/>
    <property type="match status" value="1"/>
</dbReference>
<dbReference type="Pfam" id="PF00560">
    <property type="entry name" value="LRR_1"/>
    <property type="match status" value="10"/>
</dbReference>
<accession>A0AAW2CQY4</accession>
<dbReference type="FunFam" id="3.80.10.10:FF:000383">
    <property type="entry name" value="Leucine-rich repeat receptor protein kinase EMS1"/>
    <property type="match status" value="1"/>
</dbReference>
<proteinExistence type="inferred from homology"/>
<dbReference type="SUPFAM" id="SSF52047">
    <property type="entry name" value="RNI-like"/>
    <property type="match status" value="1"/>
</dbReference>
<keyword evidence="5 12" id="KW-0812">Transmembrane</keyword>
<dbReference type="SMART" id="SM00365">
    <property type="entry name" value="LRR_SD22"/>
    <property type="match status" value="7"/>
</dbReference>
<dbReference type="Gene3D" id="3.80.10.10">
    <property type="entry name" value="Ribonuclease Inhibitor"/>
    <property type="match status" value="6"/>
</dbReference>
<keyword evidence="4" id="KW-0433">Leucine-rich repeat</keyword>
<evidence type="ECO:0000259" key="15">
    <source>
        <dbReference type="Pfam" id="PF23598"/>
    </source>
</evidence>
<evidence type="ECO:0008006" key="18">
    <source>
        <dbReference type="Google" id="ProtNLM"/>
    </source>
</evidence>
<feature type="transmembrane region" description="Helical" evidence="12">
    <location>
        <begin position="984"/>
        <end position="1006"/>
    </location>
</feature>
<dbReference type="SMART" id="SM00369">
    <property type="entry name" value="LRR_TYP"/>
    <property type="match status" value="9"/>
</dbReference>
<evidence type="ECO:0000256" key="9">
    <source>
        <dbReference type="ARBA" id="ARBA00023136"/>
    </source>
</evidence>
<dbReference type="SUPFAM" id="SSF52058">
    <property type="entry name" value="L domain-like"/>
    <property type="match status" value="2"/>
</dbReference>
<reference evidence="16 17" key="1">
    <citation type="submission" date="2024-01" db="EMBL/GenBank/DDBJ databases">
        <title>A telomere-to-telomere, gap-free genome of sweet tea (Lithocarpus litseifolius).</title>
        <authorList>
            <person name="Zhou J."/>
        </authorList>
    </citation>
    <scope>NUCLEOTIDE SEQUENCE [LARGE SCALE GENOMIC DNA]</scope>
    <source>
        <strain evidence="16">Zhou-2022a</strain>
        <tissue evidence="16">Leaf</tissue>
    </source>
</reference>
<evidence type="ECO:0000256" key="8">
    <source>
        <dbReference type="ARBA" id="ARBA00022989"/>
    </source>
</evidence>
<dbReference type="PANTHER" id="PTHR48063">
    <property type="entry name" value="LRR RECEPTOR-LIKE KINASE"/>
    <property type="match status" value="1"/>
</dbReference>
<keyword evidence="3" id="KW-1003">Cell membrane</keyword>
<dbReference type="InterPro" id="IPR032675">
    <property type="entry name" value="LRR_dom_sf"/>
</dbReference>
<dbReference type="PANTHER" id="PTHR48063:SF98">
    <property type="entry name" value="LRR RECEPTOR-LIKE SERINE_THREONINE-PROTEIN KINASE FLS2"/>
    <property type="match status" value="1"/>
</dbReference>
<evidence type="ECO:0000256" key="5">
    <source>
        <dbReference type="ARBA" id="ARBA00022692"/>
    </source>
</evidence>
<dbReference type="InterPro" id="IPR046956">
    <property type="entry name" value="RLP23-like"/>
</dbReference>
<feature type="domain" description="Leucine-rich repeat-containing N-terminal plant-type" evidence="14">
    <location>
        <begin position="38"/>
        <end position="78"/>
    </location>
</feature>
<sequence>MTRKGSLRFIAVTLTLFLCLLTTHPNFCTADSEVRCMESERHALLNFKQDLTDPSNRLASWAAAASDEDCCDWVGVVCHNRTGHVLKLRLRAFYPLYDELTTDDAQLDTQYEAYERSVLGGKINPSLLDLKHLIYLDLSYNDFGGAHIPKFLGSMGSLRYLNLSHARFGGLIPRQLGNLSNLHYLNLGDSNYYNDLYVENLQWLSGLPLLQHLDMSSANLSQVSDWLHDINKLPSLLELQLSYCYLSGFISPIPSSINFSSLTTLDLSYNSFENSSILFWVSGLHNLVSLDLSHNQFQGPIPVHLHNLTSLGHLDLSSNTFNSSIPNWLYSFSHLEFLNLRENNLQGTISSSIGNLTSVISLDLSTNEHEGKFPRSLGKLCKLRVIRLSDNKWSQEISEIFESLSGCVSNGLEILDLSNAQLSGQLTDELGQFKNLVILSLGNNSISGPIPWSIGNLSSLRSLKLETNQINGTLPPSFGHLSKLESLNIYSNMLEGVVSEVHFTNLMRLTKLVASQNRLTLEVSDNWNPPFQVNNLVLGSWILGPKFPSWLCSQEQLSILDISNTGILDAVPPSFWNLSSQLTYLNLSHNQIYGEIPNISMILSYSSIIDMSSNNFTGVLPCTSSNVGVLDLSDNSLSGSISHFLCYKMNESKRMSYLNLGRNLLSGEMADCWMMWQNLFTLNLGNNNLSGSIPTSIGYLIYLGSLHLYNNKFSGKLPSSLKNCTNLVTLDIGKNEFVGSIPSWIGHRFSSLVILSLHSNNFYGYIPEKLCSLTSLQILDLSNNKLFGSIPRCIDNFNAMATNNNSNGPLFLLEQSIGYGTSMLFETALLVIKGKVLEYSTILQFVKSIDLSKNNLSGKIPEEVTSLQGLQSLNLSFNILIGRIPDNIGVMGSLESIDFSANQLSGQIPQSMSSLTFLSQLNLSNNNLSGKIPSSSQLQSLNASCFIGNKLCGAPLIENCSIIDVKPNVENKRSKDFGRLEVDWFYVSMALGFVVGFWAVLGPLLFNKQWRIMYFQFLDHLGYKLWGVVAQTWLHCK</sequence>
<keyword evidence="11" id="KW-0325">Glycoprotein</keyword>
<dbReference type="EMBL" id="JAZDWU010000005">
    <property type="protein sequence ID" value="KAL0000648.1"/>
    <property type="molecule type" value="Genomic_DNA"/>
</dbReference>
<dbReference type="AlphaFoldDB" id="A0AAW2CQY4"/>
<dbReference type="PROSITE" id="PS51450">
    <property type="entry name" value="LRR"/>
    <property type="match status" value="2"/>
</dbReference>
<evidence type="ECO:0000256" key="10">
    <source>
        <dbReference type="ARBA" id="ARBA00023170"/>
    </source>
</evidence>
<organism evidence="16 17">
    <name type="scientific">Lithocarpus litseifolius</name>
    <dbReference type="NCBI Taxonomy" id="425828"/>
    <lineage>
        <taxon>Eukaryota</taxon>
        <taxon>Viridiplantae</taxon>
        <taxon>Streptophyta</taxon>
        <taxon>Embryophyta</taxon>
        <taxon>Tracheophyta</taxon>
        <taxon>Spermatophyta</taxon>
        <taxon>Magnoliopsida</taxon>
        <taxon>eudicotyledons</taxon>
        <taxon>Gunneridae</taxon>
        <taxon>Pentapetalae</taxon>
        <taxon>rosids</taxon>
        <taxon>fabids</taxon>
        <taxon>Fagales</taxon>
        <taxon>Fagaceae</taxon>
        <taxon>Lithocarpus</taxon>
    </lineage>
</organism>
<evidence type="ECO:0000256" key="12">
    <source>
        <dbReference type="SAM" id="Phobius"/>
    </source>
</evidence>
<evidence type="ECO:0000256" key="6">
    <source>
        <dbReference type="ARBA" id="ARBA00022729"/>
    </source>
</evidence>
<keyword evidence="8 12" id="KW-1133">Transmembrane helix</keyword>
<dbReference type="Pfam" id="PF13855">
    <property type="entry name" value="LRR_8"/>
    <property type="match status" value="1"/>
</dbReference>
<dbReference type="Proteomes" id="UP001459277">
    <property type="component" value="Unassembled WGS sequence"/>
</dbReference>
<evidence type="ECO:0000256" key="11">
    <source>
        <dbReference type="ARBA" id="ARBA00023180"/>
    </source>
</evidence>
<dbReference type="InterPro" id="IPR013210">
    <property type="entry name" value="LRR_N_plant-typ"/>
</dbReference>
<comment type="similarity">
    <text evidence="2">Belongs to the RLP family.</text>
</comment>
<evidence type="ECO:0000259" key="14">
    <source>
        <dbReference type="Pfam" id="PF08263"/>
    </source>
</evidence>
<dbReference type="InterPro" id="IPR003591">
    <property type="entry name" value="Leu-rich_rpt_typical-subtyp"/>
</dbReference>
<feature type="chain" id="PRO_5044025157" description="Leucine-rich repeat-containing N-terminal plant-type domain-containing protein" evidence="13">
    <location>
        <begin position="31"/>
        <end position="1037"/>
    </location>
</feature>
<dbReference type="GO" id="GO:0005886">
    <property type="term" value="C:plasma membrane"/>
    <property type="evidence" value="ECO:0007669"/>
    <property type="project" value="UniProtKB-SubCell"/>
</dbReference>
<evidence type="ECO:0000256" key="2">
    <source>
        <dbReference type="ARBA" id="ARBA00009592"/>
    </source>
</evidence>
<keyword evidence="7" id="KW-0677">Repeat</keyword>
<evidence type="ECO:0000256" key="1">
    <source>
        <dbReference type="ARBA" id="ARBA00004251"/>
    </source>
</evidence>
<dbReference type="Pfam" id="PF23598">
    <property type="entry name" value="LRR_14"/>
    <property type="match status" value="1"/>
</dbReference>
<dbReference type="PRINTS" id="PR00019">
    <property type="entry name" value="LEURICHRPT"/>
</dbReference>
<keyword evidence="10" id="KW-0675">Receptor</keyword>
<keyword evidence="9 12" id="KW-0472">Membrane</keyword>
<evidence type="ECO:0000256" key="4">
    <source>
        <dbReference type="ARBA" id="ARBA00022614"/>
    </source>
</evidence>
<name>A0AAW2CQY4_9ROSI</name>
<evidence type="ECO:0000256" key="3">
    <source>
        <dbReference type="ARBA" id="ARBA00022475"/>
    </source>
</evidence>
<dbReference type="Pfam" id="PF08263">
    <property type="entry name" value="LRRNT_2"/>
    <property type="match status" value="1"/>
</dbReference>
<comment type="subcellular location">
    <subcellularLocation>
        <location evidence="1">Cell membrane</location>
        <topology evidence="1">Single-pass type I membrane protein</topology>
    </subcellularLocation>
</comment>
<comment type="caution">
    <text evidence="16">The sequence shown here is derived from an EMBL/GenBank/DDBJ whole genome shotgun (WGS) entry which is preliminary data.</text>
</comment>
<feature type="signal peptide" evidence="13">
    <location>
        <begin position="1"/>
        <end position="30"/>
    </location>
</feature>
<evidence type="ECO:0000256" key="13">
    <source>
        <dbReference type="SAM" id="SignalP"/>
    </source>
</evidence>
<evidence type="ECO:0000313" key="17">
    <source>
        <dbReference type="Proteomes" id="UP001459277"/>
    </source>
</evidence>
<keyword evidence="6 13" id="KW-0732">Signal</keyword>
<protein>
    <recommendedName>
        <fullName evidence="18">Leucine-rich repeat-containing N-terminal plant-type domain-containing protein</fullName>
    </recommendedName>
</protein>
<gene>
    <name evidence="16" type="ORF">SO802_014429</name>
</gene>
<dbReference type="InterPro" id="IPR055414">
    <property type="entry name" value="LRR_R13L4/SHOC2-like"/>
</dbReference>
<evidence type="ECO:0000313" key="16">
    <source>
        <dbReference type="EMBL" id="KAL0000648.1"/>
    </source>
</evidence>
<keyword evidence="17" id="KW-1185">Reference proteome</keyword>
<dbReference type="InterPro" id="IPR001611">
    <property type="entry name" value="Leu-rich_rpt"/>
</dbReference>